<keyword evidence="1" id="KW-1133">Transmembrane helix</keyword>
<organism evidence="2 3">
    <name type="scientific">Rhizobium paknamense</name>
    <dbReference type="NCBI Taxonomy" id="1206817"/>
    <lineage>
        <taxon>Bacteria</taxon>
        <taxon>Pseudomonadati</taxon>
        <taxon>Pseudomonadota</taxon>
        <taxon>Alphaproteobacteria</taxon>
        <taxon>Hyphomicrobiales</taxon>
        <taxon>Rhizobiaceae</taxon>
        <taxon>Rhizobium/Agrobacterium group</taxon>
        <taxon>Rhizobium</taxon>
    </lineage>
</organism>
<accession>A0ABU0IA94</accession>
<dbReference type="RefSeq" id="WP_307157330.1">
    <property type="nucleotide sequence ID" value="NZ_JAUSWH010000003.1"/>
</dbReference>
<gene>
    <name evidence="2" type="ORF">QO005_001472</name>
</gene>
<protein>
    <submittedName>
        <fullName evidence="2">Uncharacterized protein</fullName>
    </submittedName>
</protein>
<feature type="transmembrane region" description="Helical" evidence="1">
    <location>
        <begin position="157"/>
        <end position="176"/>
    </location>
</feature>
<reference evidence="2 3" key="1">
    <citation type="submission" date="2023-07" db="EMBL/GenBank/DDBJ databases">
        <title>Genomic Encyclopedia of Type Strains, Phase IV (KMG-IV): sequencing the most valuable type-strain genomes for metagenomic binning, comparative biology and taxonomic classification.</title>
        <authorList>
            <person name="Goeker M."/>
        </authorList>
    </citation>
    <scope>NUCLEOTIDE SEQUENCE [LARGE SCALE GENOMIC DNA]</scope>
    <source>
        <strain evidence="2 3">DSM 100301</strain>
    </source>
</reference>
<evidence type="ECO:0000256" key="1">
    <source>
        <dbReference type="SAM" id="Phobius"/>
    </source>
</evidence>
<name>A0ABU0IA94_9HYPH</name>
<dbReference type="Proteomes" id="UP001235269">
    <property type="component" value="Unassembled WGS sequence"/>
</dbReference>
<evidence type="ECO:0000313" key="2">
    <source>
        <dbReference type="EMBL" id="MDQ0455142.1"/>
    </source>
</evidence>
<dbReference type="EMBL" id="JAUSWH010000003">
    <property type="protein sequence ID" value="MDQ0455142.1"/>
    <property type="molecule type" value="Genomic_DNA"/>
</dbReference>
<feature type="transmembrane region" description="Helical" evidence="1">
    <location>
        <begin position="182"/>
        <end position="201"/>
    </location>
</feature>
<proteinExistence type="predicted"/>
<comment type="caution">
    <text evidence="2">The sequence shown here is derived from an EMBL/GenBank/DDBJ whole genome shotgun (WGS) entry which is preliminary data.</text>
</comment>
<keyword evidence="1" id="KW-0812">Transmembrane</keyword>
<keyword evidence="1" id="KW-0472">Membrane</keyword>
<sequence length="210" mass="23422">MGKVVFNAVKNEDEERYEYIRRTRTICMYPGDRPQGIYSKSLVKVKVANPQDDKTVEGVFCIDSKGSKKGQLLAHHSHFKGIAAGSVVDIDIKPAAPVDYVEWLQQNDDPERKALGEILNFALTGAEDAKTARTASEENLDAAQRDRSVAAHDRQRGVFYGIAGFIGGIVFDIGMLEEKLGIKFPLVLIIMLFLIVVYAIFRGFRPERTT</sequence>
<keyword evidence="3" id="KW-1185">Reference proteome</keyword>
<evidence type="ECO:0000313" key="3">
    <source>
        <dbReference type="Proteomes" id="UP001235269"/>
    </source>
</evidence>